<keyword evidence="7" id="KW-1185">Reference proteome</keyword>
<evidence type="ECO:0000256" key="2">
    <source>
        <dbReference type="ARBA" id="ARBA00022692"/>
    </source>
</evidence>
<dbReference type="InterPro" id="IPR011701">
    <property type="entry name" value="MFS"/>
</dbReference>
<dbReference type="SUPFAM" id="SSF103473">
    <property type="entry name" value="MFS general substrate transporter"/>
    <property type="match status" value="1"/>
</dbReference>
<feature type="transmembrane region" description="Helical" evidence="5">
    <location>
        <begin position="269"/>
        <end position="290"/>
    </location>
</feature>
<dbReference type="EMBL" id="FUEG01000021">
    <property type="protein sequence ID" value="SJL13867.1"/>
    <property type="molecule type" value="Genomic_DNA"/>
</dbReference>
<gene>
    <name evidence="6" type="ORF">ARMOST_17316</name>
</gene>
<feature type="transmembrane region" description="Helical" evidence="5">
    <location>
        <begin position="343"/>
        <end position="368"/>
    </location>
</feature>
<dbReference type="InterPro" id="IPR051617">
    <property type="entry name" value="UNC-93-like_regulator"/>
</dbReference>
<feature type="transmembrane region" description="Helical" evidence="5">
    <location>
        <begin position="109"/>
        <end position="128"/>
    </location>
</feature>
<evidence type="ECO:0000256" key="1">
    <source>
        <dbReference type="ARBA" id="ARBA00004141"/>
    </source>
</evidence>
<dbReference type="PANTHER" id="PTHR23294">
    <property type="entry name" value="ET TRANSLATION PRODUCT-RELATED"/>
    <property type="match status" value="1"/>
</dbReference>
<dbReference type="GO" id="GO:0016020">
    <property type="term" value="C:membrane"/>
    <property type="evidence" value="ECO:0007669"/>
    <property type="project" value="UniProtKB-SubCell"/>
</dbReference>
<accession>A0A284RYQ7</accession>
<dbReference type="Proteomes" id="UP000219338">
    <property type="component" value="Unassembled WGS sequence"/>
</dbReference>
<dbReference type="InterPro" id="IPR036259">
    <property type="entry name" value="MFS_trans_sf"/>
</dbReference>
<keyword evidence="2 5" id="KW-0812">Transmembrane</keyword>
<feature type="transmembrane region" description="Helical" evidence="5">
    <location>
        <begin position="79"/>
        <end position="97"/>
    </location>
</feature>
<dbReference type="PANTHER" id="PTHR23294:SF19">
    <property type="entry name" value="DUF895 DOMAIN MEMBRANE PROTEIN-RELATED"/>
    <property type="match status" value="1"/>
</dbReference>
<feature type="transmembrane region" description="Helical" evidence="5">
    <location>
        <begin position="52"/>
        <end position="73"/>
    </location>
</feature>
<dbReference type="Pfam" id="PF07690">
    <property type="entry name" value="MFS_1"/>
    <property type="match status" value="1"/>
</dbReference>
<dbReference type="Gene3D" id="1.20.1250.20">
    <property type="entry name" value="MFS general substrate transporter like domains"/>
    <property type="match status" value="1"/>
</dbReference>
<name>A0A284RYQ7_ARMOS</name>
<feature type="transmembrane region" description="Helical" evidence="5">
    <location>
        <begin position="20"/>
        <end position="40"/>
    </location>
</feature>
<feature type="transmembrane region" description="Helical" evidence="5">
    <location>
        <begin position="231"/>
        <end position="249"/>
    </location>
</feature>
<feature type="transmembrane region" description="Helical" evidence="5">
    <location>
        <begin position="302"/>
        <end position="323"/>
    </location>
</feature>
<keyword evidence="3 5" id="KW-1133">Transmembrane helix</keyword>
<evidence type="ECO:0000256" key="5">
    <source>
        <dbReference type="SAM" id="Phobius"/>
    </source>
</evidence>
<proteinExistence type="predicted"/>
<dbReference type="OMA" id="ALYLFWV"/>
<sequence length="460" mass="50190">MSETLHNTGPVKVHWYRSTFFNATILGITNFLAPGIWGAMNSLGAGGLQKPYLVNASNALTFALMVITAFLGSWMVNRFGIRATLSFGAAGYAPYAAGLYCNNVYGTQWFVLVGAALCGISAGTFWMAEGAVALNYPEAHNLGKFIGYWLSYRVGGQIVGGAINLGLNANRSEAGSVSPKVYIIFITLQALGPFTALLISPPEKVQRTDGTPVHLIKDSNLKREAKDSLRLFFSKNFLLIIPLITQAVFSEAFNGTFLTLHFSVRARALGSFLSAVIAIIFGNILGRFLDRTTLSLKFRARTAYILVLGLQGCWWIWSTIIQHEYQKSGVVLDWLSPGFGRGFALYLFLVGGFQLNYMLLFWIVGHIVEDVEGASRIAGLLRATESAAQCVSYGLNSISSLATLPTSSINFGLWGVSLVPAWFVIRQIGVTLEGRLEREARLAEQTVYETDTKLSADALE</sequence>
<evidence type="ECO:0000313" key="7">
    <source>
        <dbReference type="Proteomes" id="UP000219338"/>
    </source>
</evidence>
<reference evidence="7" key="1">
    <citation type="journal article" date="2017" name="Nat. Ecol. Evol.">
        <title>Genome expansion and lineage-specific genetic innovations in the forest pathogenic fungi Armillaria.</title>
        <authorList>
            <person name="Sipos G."/>
            <person name="Prasanna A.N."/>
            <person name="Walter M.C."/>
            <person name="O'Connor E."/>
            <person name="Balint B."/>
            <person name="Krizsan K."/>
            <person name="Kiss B."/>
            <person name="Hess J."/>
            <person name="Varga T."/>
            <person name="Slot J."/>
            <person name="Riley R."/>
            <person name="Boka B."/>
            <person name="Rigling D."/>
            <person name="Barry K."/>
            <person name="Lee J."/>
            <person name="Mihaltcheva S."/>
            <person name="LaButti K."/>
            <person name="Lipzen A."/>
            <person name="Waldron R."/>
            <person name="Moloney N.M."/>
            <person name="Sperisen C."/>
            <person name="Kredics L."/>
            <person name="Vagvoelgyi C."/>
            <person name="Patrignani A."/>
            <person name="Fitzpatrick D."/>
            <person name="Nagy I."/>
            <person name="Doyle S."/>
            <person name="Anderson J.B."/>
            <person name="Grigoriev I.V."/>
            <person name="Gueldener U."/>
            <person name="Muensterkoetter M."/>
            <person name="Nagy L.G."/>
        </authorList>
    </citation>
    <scope>NUCLEOTIDE SEQUENCE [LARGE SCALE GENOMIC DNA]</scope>
    <source>
        <strain evidence="7">C18/9</strain>
    </source>
</reference>
<evidence type="ECO:0000256" key="3">
    <source>
        <dbReference type="ARBA" id="ARBA00022989"/>
    </source>
</evidence>
<dbReference type="AlphaFoldDB" id="A0A284RYQ7"/>
<dbReference type="GO" id="GO:0022857">
    <property type="term" value="F:transmembrane transporter activity"/>
    <property type="evidence" value="ECO:0007669"/>
    <property type="project" value="InterPro"/>
</dbReference>
<organism evidence="6 7">
    <name type="scientific">Armillaria ostoyae</name>
    <name type="common">Armillaria root rot fungus</name>
    <dbReference type="NCBI Taxonomy" id="47428"/>
    <lineage>
        <taxon>Eukaryota</taxon>
        <taxon>Fungi</taxon>
        <taxon>Dikarya</taxon>
        <taxon>Basidiomycota</taxon>
        <taxon>Agaricomycotina</taxon>
        <taxon>Agaricomycetes</taxon>
        <taxon>Agaricomycetidae</taxon>
        <taxon>Agaricales</taxon>
        <taxon>Marasmiineae</taxon>
        <taxon>Physalacriaceae</taxon>
        <taxon>Armillaria</taxon>
    </lineage>
</organism>
<evidence type="ECO:0000256" key="4">
    <source>
        <dbReference type="ARBA" id="ARBA00023136"/>
    </source>
</evidence>
<evidence type="ECO:0000313" key="6">
    <source>
        <dbReference type="EMBL" id="SJL13867.1"/>
    </source>
</evidence>
<dbReference type="OrthoDB" id="196103at2759"/>
<keyword evidence="4 5" id="KW-0472">Membrane</keyword>
<protein>
    <submittedName>
        <fullName evidence="6">Probable DUF895 domain membrane protein</fullName>
    </submittedName>
</protein>
<comment type="subcellular location">
    <subcellularLocation>
        <location evidence="1">Membrane</location>
        <topology evidence="1">Multi-pass membrane protein</topology>
    </subcellularLocation>
</comment>